<dbReference type="PANTHER" id="PTHR43738">
    <property type="entry name" value="ABC TRANSPORTER, MEMBRANE PROTEIN"/>
    <property type="match status" value="1"/>
</dbReference>
<keyword evidence="14" id="KW-1185">Reference proteome</keyword>
<evidence type="ECO:0000256" key="11">
    <source>
        <dbReference type="SAM" id="Phobius"/>
    </source>
</evidence>
<sequence>MKLALQELKYYKFKYAMITAILFLLAFLVLFVSSLAQGLGKDNISLIEELNSSHYVISDDANNSLTASQLSDEDIKVLKEQNIPLLSMQLATFENNTGIAAVYMKDAKPEIAEGKMPANQNEVAIDDYHQDDIKIGDTIKVKNKDIDYKVTGYVKDNMYAHTAVGYMTEEGIKRINPAIKPNIGLVSKDSVDGLSDAKVISADDLKKGIASYEAEQMPLNLMVIFLFVISAIVIAAFFYVITIQKTTEYGILKAIGFKNSKIAGMILLEILFITTIGVAVAIGLTFLIASQLPVTMPFFLNNHLIALLAALFFVVGLVGALLSLIKVIRIDPQLALGGE</sequence>
<dbReference type="InterPro" id="IPR051125">
    <property type="entry name" value="ABC-4/HrtB_transporter"/>
</dbReference>
<keyword evidence="8 11" id="KW-1133">Transmembrane helix</keyword>
<evidence type="ECO:0000313" key="14">
    <source>
        <dbReference type="Proteomes" id="UP000295310"/>
    </source>
</evidence>
<keyword evidence="5" id="KW-0813">Transport</keyword>
<organism evidence="13 14">
    <name type="scientific">Macrococcus brunensis</name>
    <dbReference type="NCBI Taxonomy" id="198483"/>
    <lineage>
        <taxon>Bacteria</taxon>
        <taxon>Bacillati</taxon>
        <taxon>Bacillota</taxon>
        <taxon>Bacilli</taxon>
        <taxon>Bacillales</taxon>
        <taxon>Staphylococcaceae</taxon>
        <taxon>Macrococcus</taxon>
    </lineage>
</organism>
<keyword evidence="7 11" id="KW-0812">Transmembrane</keyword>
<evidence type="ECO:0000256" key="4">
    <source>
        <dbReference type="ARBA" id="ARBA00016962"/>
    </source>
</evidence>
<keyword evidence="6" id="KW-1003">Cell membrane</keyword>
<evidence type="ECO:0000256" key="2">
    <source>
        <dbReference type="ARBA" id="ARBA00008697"/>
    </source>
</evidence>
<comment type="similarity">
    <text evidence="2">Belongs to the ABC-4 integral membrane protein family. HrtB subfamily.</text>
</comment>
<dbReference type="RefSeq" id="WP_133430990.1">
    <property type="nucleotide sequence ID" value="NZ_SCWA01000002.1"/>
</dbReference>
<evidence type="ECO:0000256" key="10">
    <source>
        <dbReference type="ARBA" id="ARBA00024973"/>
    </source>
</evidence>
<feature type="transmembrane region" description="Helical" evidence="11">
    <location>
        <begin position="304"/>
        <end position="325"/>
    </location>
</feature>
<keyword evidence="9 11" id="KW-0472">Membrane</keyword>
<evidence type="ECO:0000256" key="7">
    <source>
        <dbReference type="ARBA" id="ARBA00022692"/>
    </source>
</evidence>
<comment type="subcellular location">
    <subcellularLocation>
        <location evidence="1">Cell membrane</location>
        <topology evidence="1">Multi-pass membrane protein</topology>
    </subcellularLocation>
</comment>
<comment type="function">
    <text evidence="10">Part of the ABC transporter complex hrt involved in hemin import. Responsible for the translocation of the substrate across the membrane.</text>
</comment>
<dbReference type="PANTHER" id="PTHR43738:SF1">
    <property type="entry name" value="HEMIN TRANSPORT SYSTEM PERMEASE PROTEIN HRTB-RELATED"/>
    <property type="match status" value="1"/>
</dbReference>
<evidence type="ECO:0000256" key="3">
    <source>
        <dbReference type="ARBA" id="ARBA00011131"/>
    </source>
</evidence>
<dbReference type="Pfam" id="PF02687">
    <property type="entry name" value="FtsX"/>
    <property type="match status" value="1"/>
</dbReference>
<comment type="subunit">
    <text evidence="3">The complex is composed of two ATP-binding proteins (HrtA), two transmembrane proteins (HrtB) and a solute-binding protein.</text>
</comment>
<comment type="caution">
    <text evidence="13">The sequence shown here is derived from an EMBL/GenBank/DDBJ whole genome shotgun (WGS) entry which is preliminary data.</text>
</comment>
<proteinExistence type="inferred from homology"/>
<dbReference type="GO" id="GO:0005886">
    <property type="term" value="C:plasma membrane"/>
    <property type="evidence" value="ECO:0007669"/>
    <property type="project" value="UniProtKB-SubCell"/>
</dbReference>
<feature type="domain" description="ABC3 transporter permease C-terminal" evidence="12">
    <location>
        <begin position="221"/>
        <end position="332"/>
    </location>
</feature>
<dbReference type="Proteomes" id="UP000295310">
    <property type="component" value="Unassembled WGS sequence"/>
</dbReference>
<evidence type="ECO:0000313" key="13">
    <source>
        <dbReference type="EMBL" id="TDL98728.1"/>
    </source>
</evidence>
<reference evidence="13 14" key="1">
    <citation type="submission" date="2019-01" db="EMBL/GenBank/DDBJ databases">
        <title>Draft genome sequences of the type strains of six Macrococcus species.</title>
        <authorList>
            <person name="Mazhar S."/>
            <person name="Altermann E."/>
            <person name="Hill C."/>
            <person name="Mcauliffe O."/>
        </authorList>
    </citation>
    <scope>NUCLEOTIDE SEQUENCE [LARGE SCALE GENOMIC DNA]</scope>
    <source>
        <strain evidence="13 14">CCM4811</strain>
    </source>
</reference>
<protein>
    <recommendedName>
        <fullName evidence="4">Putative hemin transport system permease protein HrtB</fullName>
    </recommendedName>
</protein>
<evidence type="ECO:0000256" key="6">
    <source>
        <dbReference type="ARBA" id="ARBA00022475"/>
    </source>
</evidence>
<dbReference type="OrthoDB" id="384327at2"/>
<evidence type="ECO:0000256" key="9">
    <source>
        <dbReference type="ARBA" id="ARBA00023136"/>
    </source>
</evidence>
<evidence type="ECO:0000256" key="5">
    <source>
        <dbReference type="ARBA" id="ARBA00022448"/>
    </source>
</evidence>
<accession>A0A4R6BFZ4</accession>
<gene>
    <name evidence="13" type="ORF">ERX27_01155</name>
</gene>
<feature type="transmembrane region" description="Helical" evidence="11">
    <location>
        <begin position="221"/>
        <end position="241"/>
    </location>
</feature>
<name>A0A4R6BFZ4_9STAP</name>
<evidence type="ECO:0000256" key="1">
    <source>
        <dbReference type="ARBA" id="ARBA00004651"/>
    </source>
</evidence>
<dbReference type="AlphaFoldDB" id="A0A4R6BFZ4"/>
<dbReference type="InterPro" id="IPR003838">
    <property type="entry name" value="ABC3_permease_C"/>
</dbReference>
<evidence type="ECO:0000259" key="12">
    <source>
        <dbReference type="Pfam" id="PF02687"/>
    </source>
</evidence>
<feature type="transmembrane region" description="Helical" evidence="11">
    <location>
        <begin position="262"/>
        <end position="292"/>
    </location>
</feature>
<evidence type="ECO:0000256" key="8">
    <source>
        <dbReference type="ARBA" id="ARBA00022989"/>
    </source>
</evidence>
<dbReference type="EMBL" id="SCWA01000002">
    <property type="protein sequence ID" value="TDL98728.1"/>
    <property type="molecule type" value="Genomic_DNA"/>
</dbReference>